<gene>
    <name evidence="2" type="ORF">K9S39_19315</name>
</gene>
<dbReference type="Proteomes" id="UP000830115">
    <property type="component" value="Chromosome"/>
</dbReference>
<proteinExistence type="predicted"/>
<dbReference type="RefSeq" id="WP_248864603.1">
    <property type="nucleotide sequence ID" value="NZ_CP086322.1"/>
</dbReference>
<evidence type="ECO:0000313" key="2">
    <source>
        <dbReference type="EMBL" id="UQA93727.1"/>
    </source>
</evidence>
<sequence>MGEFVSVDPERVRKLANRLKDLEAALARHGPSIRKKFRDWESDLDVSLISKQTHAVGDDARDMAKRADLARNLEEHSEDVALCTPDGNLVNIPWDIKDVKAQSAKEAKQEAQTLKTALDDLQHIKLTPPGSRFKLIDPHAKDEARADIKAIAQSLLDHKDDPAYLAAFADAGGVREAARLGRVLHQQDGTHGGKVLSDDSTKLIGQYAQGVNGIFHLPKKGKNALSQASLKSLTHPSGGDMWSVGMLFKYGPSGDAWNPKVLSEVAGSMLDWRRKQKAMRLDYGKPFPPHSNGGYVGQGDAAWYDSLDFDLSGGPDDDAKTAAGIRANDPSLAVISRLGQNAEASRDLLGHNSATSNRYASDLIDFRWQTPGPKTLDDSDAPRRVLTLAATDLSPEHRDQSGLAAANILAAAAKEHSAFEGRNGHEKEAYEHYPKGTAAALAGITGTWASDLGGTGASATDGAPAYLEHSLVARNTDAIKAMQLFAKDNPRAAALFDTTLHQQVSDAVGSKHPRDQLTKLGAAAGLFTKAKVGISYKQAQQLDEDHQLKLDILNTAGAFFGFASGPKPGEGEVFTGAAKVAEKGFEWSQNLVLLGRTVAAPHQDPFSVDNADKQEDRNEDDAREQPKRFHPSIAQGMIRSGKIEAPTGKPWYNPETKTISVSPQNHREFDGWFNHNSEHRQPYLDSFQIGFLGPEGALDGK</sequence>
<keyword evidence="3" id="KW-1185">Reference proteome</keyword>
<accession>A0ABY4M8J5</accession>
<evidence type="ECO:0000256" key="1">
    <source>
        <dbReference type="SAM" id="MobiDB-lite"/>
    </source>
</evidence>
<organism evidence="2 3">
    <name type="scientific">Streptomyces halobius</name>
    <dbReference type="NCBI Taxonomy" id="2879846"/>
    <lineage>
        <taxon>Bacteria</taxon>
        <taxon>Bacillati</taxon>
        <taxon>Actinomycetota</taxon>
        <taxon>Actinomycetes</taxon>
        <taxon>Kitasatosporales</taxon>
        <taxon>Streptomycetaceae</taxon>
        <taxon>Streptomyces</taxon>
    </lineage>
</organism>
<name>A0ABY4M8J5_9ACTN</name>
<protein>
    <submittedName>
        <fullName evidence="2">Uncharacterized protein</fullName>
    </submittedName>
</protein>
<feature type="region of interest" description="Disordered" evidence="1">
    <location>
        <begin position="603"/>
        <end position="630"/>
    </location>
</feature>
<reference evidence="2" key="1">
    <citation type="submission" date="2021-10" db="EMBL/GenBank/DDBJ databases">
        <title>Streptomyces nigrumlapis sp.nov.,an antimicrobial producing actinobacterium isolated from Black Gobi rocks.</title>
        <authorList>
            <person name="Wen Y."/>
            <person name="Zhang W."/>
            <person name="Liu X.G."/>
        </authorList>
    </citation>
    <scope>NUCLEOTIDE SEQUENCE</scope>
    <source>
        <strain evidence="2">ST13-2-2</strain>
    </source>
</reference>
<evidence type="ECO:0000313" key="3">
    <source>
        <dbReference type="Proteomes" id="UP000830115"/>
    </source>
</evidence>
<dbReference type="EMBL" id="CP086322">
    <property type="protein sequence ID" value="UQA93727.1"/>
    <property type="molecule type" value="Genomic_DNA"/>
</dbReference>